<gene>
    <name evidence="1" type="ORF">B0T21DRAFT_166327</name>
</gene>
<accession>A0AA40EF25</accession>
<comment type="caution">
    <text evidence="1">The sequence shown here is derived from an EMBL/GenBank/DDBJ whole genome shotgun (WGS) entry which is preliminary data.</text>
</comment>
<proteinExistence type="predicted"/>
<evidence type="ECO:0000313" key="2">
    <source>
        <dbReference type="Proteomes" id="UP001172159"/>
    </source>
</evidence>
<protein>
    <submittedName>
        <fullName evidence="1">Uncharacterized protein</fullName>
    </submittedName>
</protein>
<name>A0AA40EF25_9PEZI</name>
<sequence>MRFRIDGVDMGLVSAVGTAYGVHVNRTMSSTAEKRVLVDTTEATPSLINTTGMINRRIPSVGVLVTNLRCLVDNVSNLHPGNQNKANTNRGEALNLSYQRQVRLFIVILLCRSMKGNPGLCSSP</sequence>
<dbReference type="EMBL" id="JAUKTV010000005">
    <property type="protein sequence ID" value="KAK0737510.1"/>
    <property type="molecule type" value="Genomic_DNA"/>
</dbReference>
<evidence type="ECO:0000313" key="1">
    <source>
        <dbReference type="EMBL" id="KAK0737510.1"/>
    </source>
</evidence>
<keyword evidence="2" id="KW-1185">Reference proteome</keyword>
<dbReference type="Proteomes" id="UP001172159">
    <property type="component" value="Unassembled WGS sequence"/>
</dbReference>
<organism evidence="1 2">
    <name type="scientific">Apiosordaria backusii</name>
    <dbReference type="NCBI Taxonomy" id="314023"/>
    <lineage>
        <taxon>Eukaryota</taxon>
        <taxon>Fungi</taxon>
        <taxon>Dikarya</taxon>
        <taxon>Ascomycota</taxon>
        <taxon>Pezizomycotina</taxon>
        <taxon>Sordariomycetes</taxon>
        <taxon>Sordariomycetidae</taxon>
        <taxon>Sordariales</taxon>
        <taxon>Lasiosphaeriaceae</taxon>
        <taxon>Apiosordaria</taxon>
    </lineage>
</organism>
<dbReference type="AlphaFoldDB" id="A0AA40EF25"/>
<reference evidence="1" key="1">
    <citation type="submission" date="2023-06" db="EMBL/GenBank/DDBJ databases">
        <title>Genome-scale phylogeny and comparative genomics of the fungal order Sordariales.</title>
        <authorList>
            <consortium name="Lawrence Berkeley National Laboratory"/>
            <person name="Hensen N."/>
            <person name="Bonometti L."/>
            <person name="Westerberg I."/>
            <person name="Brannstrom I.O."/>
            <person name="Guillou S."/>
            <person name="Cros-Aarteil S."/>
            <person name="Calhoun S."/>
            <person name="Haridas S."/>
            <person name="Kuo A."/>
            <person name="Mondo S."/>
            <person name="Pangilinan J."/>
            <person name="Riley R."/>
            <person name="Labutti K."/>
            <person name="Andreopoulos B."/>
            <person name="Lipzen A."/>
            <person name="Chen C."/>
            <person name="Yanf M."/>
            <person name="Daum C."/>
            <person name="Ng V."/>
            <person name="Clum A."/>
            <person name="Steindorff A."/>
            <person name="Ohm R."/>
            <person name="Martin F."/>
            <person name="Silar P."/>
            <person name="Natvig D."/>
            <person name="Lalanne C."/>
            <person name="Gautier V."/>
            <person name="Ament-Velasquez S.L."/>
            <person name="Kruys A."/>
            <person name="Hutchinson M.I."/>
            <person name="Powell A.J."/>
            <person name="Barry K."/>
            <person name="Miller A.N."/>
            <person name="Grigoriev I.V."/>
            <person name="Debuchy R."/>
            <person name="Gladieux P."/>
            <person name="Thoren M.H."/>
            <person name="Johannesson H."/>
        </authorList>
    </citation>
    <scope>NUCLEOTIDE SEQUENCE</scope>
    <source>
        <strain evidence="1">CBS 540.89</strain>
    </source>
</reference>